<sequence length="524" mass="60466">MADSQHDDTFGARRSGEDGYLAESHFRVSEQRAGEKMTASELRERPVRVANQSATHRGEPDATETEHRFHSSNNGVRHDQQSAAVERRRRASHREERERASCSRRERQSRILRERRRNGSESPRRHRHFDGYRYREELGRRSRCWKSPSMGYFSRRRYPSPSSTVSRSQSRQRDLYRRKLCHPERRAHCPTRSTEEDRHDIRLRNVTSNEPAPHESGGHFDTAPSSELEASTERPVLLAANWQTERIIPKVQLAGYHLQDPRRKDYGSRFRDKSIREGYNMENRTTSTLEKRNIKQLYDNNSSLAGPSSQIHSVKALPLVICADNSRSDMYGAARRDNGVAQHTILQTPHHRSQEYANFCPRPIESPANRSERRPMPEYFVGYPPMVPMSEMSLVTNCPRPLANDLFPGQVSQAGGQPLKGLDERGTETAIPFQNSTTGGASTMNQAPQDGELSWYDKQRYLRNRVIESMIQTLRSRNDEVDSLRCDMRDLRQRIATFAAKQKKEREESLAFIAAVKECMENDD</sequence>
<gene>
    <name evidence="1" type="ORF">HPB50_009985</name>
</gene>
<evidence type="ECO:0000313" key="1">
    <source>
        <dbReference type="EMBL" id="KAH6945799.1"/>
    </source>
</evidence>
<reference evidence="1" key="1">
    <citation type="submission" date="2020-05" db="EMBL/GenBank/DDBJ databases">
        <title>Large-scale comparative analyses of tick genomes elucidate their genetic diversity and vector capacities.</title>
        <authorList>
            <person name="Jia N."/>
            <person name="Wang J."/>
            <person name="Shi W."/>
            <person name="Du L."/>
            <person name="Sun Y."/>
            <person name="Zhan W."/>
            <person name="Jiang J."/>
            <person name="Wang Q."/>
            <person name="Zhang B."/>
            <person name="Ji P."/>
            <person name="Sakyi L.B."/>
            <person name="Cui X."/>
            <person name="Yuan T."/>
            <person name="Jiang B."/>
            <person name="Yang W."/>
            <person name="Lam T.T.-Y."/>
            <person name="Chang Q."/>
            <person name="Ding S."/>
            <person name="Wang X."/>
            <person name="Zhu J."/>
            <person name="Ruan X."/>
            <person name="Zhao L."/>
            <person name="Wei J."/>
            <person name="Que T."/>
            <person name="Du C."/>
            <person name="Cheng J."/>
            <person name="Dai P."/>
            <person name="Han X."/>
            <person name="Huang E."/>
            <person name="Gao Y."/>
            <person name="Liu J."/>
            <person name="Shao H."/>
            <person name="Ye R."/>
            <person name="Li L."/>
            <person name="Wei W."/>
            <person name="Wang X."/>
            <person name="Wang C."/>
            <person name="Yang T."/>
            <person name="Huo Q."/>
            <person name="Li W."/>
            <person name="Guo W."/>
            <person name="Chen H."/>
            <person name="Zhou L."/>
            <person name="Ni X."/>
            <person name="Tian J."/>
            <person name="Zhou Y."/>
            <person name="Sheng Y."/>
            <person name="Liu T."/>
            <person name="Pan Y."/>
            <person name="Xia L."/>
            <person name="Li J."/>
            <person name="Zhao F."/>
            <person name="Cao W."/>
        </authorList>
    </citation>
    <scope>NUCLEOTIDE SEQUENCE</scope>
    <source>
        <strain evidence="1">Hyas-2018</strain>
    </source>
</reference>
<organism evidence="1 2">
    <name type="scientific">Hyalomma asiaticum</name>
    <name type="common">Tick</name>
    <dbReference type="NCBI Taxonomy" id="266040"/>
    <lineage>
        <taxon>Eukaryota</taxon>
        <taxon>Metazoa</taxon>
        <taxon>Ecdysozoa</taxon>
        <taxon>Arthropoda</taxon>
        <taxon>Chelicerata</taxon>
        <taxon>Arachnida</taxon>
        <taxon>Acari</taxon>
        <taxon>Parasitiformes</taxon>
        <taxon>Ixodida</taxon>
        <taxon>Ixodoidea</taxon>
        <taxon>Ixodidae</taxon>
        <taxon>Hyalomminae</taxon>
        <taxon>Hyalomma</taxon>
    </lineage>
</organism>
<name>A0ACB7TIF3_HYAAI</name>
<evidence type="ECO:0000313" key="2">
    <source>
        <dbReference type="Proteomes" id="UP000821845"/>
    </source>
</evidence>
<comment type="caution">
    <text evidence="1">The sequence shown here is derived from an EMBL/GenBank/DDBJ whole genome shotgun (WGS) entry which is preliminary data.</text>
</comment>
<dbReference type="Proteomes" id="UP000821845">
    <property type="component" value="Chromosome 1"/>
</dbReference>
<proteinExistence type="predicted"/>
<dbReference type="EMBL" id="CM023481">
    <property type="protein sequence ID" value="KAH6945799.1"/>
    <property type="molecule type" value="Genomic_DNA"/>
</dbReference>
<keyword evidence="2" id="KW-1185">Reference proteome</keyword>
<accession>A0ACB7TIF3</accession>
<protein>
    <submittedName>
        <fullName evidence="1">Uncharacterized protein</fullName>
    </submittedName>
</protein>